<protein>
    <submittedName>
        <fullName evidence="1">Uncharacterized protein</fullName>
    </submittedName>
</protein>
<reference evidence="1 2" key="1">
    <citation type="submission" date="2018-07" db="EMBL/GenBank/DDBJ databases">
        <title>Genome sequencing of rice bacterial endophytes.</title>
        <authorList>
            <person name="Venturi V."/>
        </authorList>
    </citation>
    <scope>NUCLEOTIDE SEQUENCE [LARGE SCALE GENOMIC DNA]</scope>
    <source>
        <strain evidence="1 2">E2333</strain>
    </source>
</reference>
<comment type="caution">
    <text evidence="1">The sequence shown here is derived from an EMBL/GenBank/DDBJ whole genome shotgun (WGS) entry which is preliminary data.</text>
</comment>
<sequence length="216" mass="23324">MRPDHARLSFLTLNQTLENLRTMTKLAMTEEDLLSQCEQGHCTAYIRLSGVQGLTQVSGEPGDEPESVWAAGVQTILNVQPVRVARSGVPVSLRLAGPVFRDIDDSFDELTRVWDALVDLKNGDLAFKPADVAALAETINGVIPEDYDLKGKEKATASAIIAILVHMSNLDVTKPYAAYESMKTAAALARVAMPSSGTIKKFFDLAAEQIVPAPAK</sequence>
<proteinExistence type="predicted"/>
<dbReference type="RefSeq" id="WP_147282601.1">
    <property type="nucleotide sequence ID" value="NZ_QRAV01000004.1"/>
</dbReference>
<gene>
    <name evidence="1" type="ORF">DEU51_104112</name>
</gene>
<name>A0A370SR45_PSEJE</name>
<evidence type="ECO:0000313" key="1">
    <source>
        <dbReference type="EMBL" id="RDL22160.1"/>
    </source>
</evidence>
<dbReference type="Proteomes" id="UP000255365">
    <property type="component" value="Unassembled WGS sequence"/>
</dbReference>
<dbReference type="AlphaFoldDB" id="A0A370SR45"/>
<accession>A0A370SR45</accession>
<dbReference type="EMBL" id="QRAV01000004">
    <property type="protein sequence ID" value="RDL22160.1"/>
    <property type="molecule type" value="Genomic_DNA"/>
</dbReference>
<organism evidence="1 2">
    <name type="scientific">Pseudomonas jessenii</name>
    <dbReference type="NCBI Taxonomy" id="77298"/>
    <lineage>
        <taxon>Bacteria</taxon>
        <taxon>Pseudomonadati</taxon>
        <taxon>Pseudomonadota</taxon>
        <taxon>Gammaproteobacteria</taxon>
        <taxon>Pseudomonadales</taxon>
        <taxon>Pseudomonadaceae</taxon>
        <taxon>Pseudomonas</taxon>
    </lineage>
</organism>
<evidence type="ECO:0000313" key="2">
    <source>
        <dbReference type="Proteomes" id="UP000255365"/>
    </source>
</evidence>